<name>A0ABV6RQ35_9GAMM</name>
<dbReference type="EMBL" id="JBHLTG010000003">
    <property type="protein sequence ID" value="MFC0679090.1"/>
    <property type="molecule type" value="Genomic_DNA"/>
</dbReference>
<dbReference type="SUPFAM" id="SSF55781">
    <property type="entry name" value="GAF domain-like"/>
    <property type="match status" value="1"/>
</dbReference>
<dbReference type="SMART" id="SM00267">
    <property type="entry name" value="GGDEF"/>
    <property type="match status" value="1"/>
</dbReference>
<dbReference type="SUPFAM" id="SSF141868">
    <property type="entry name" value="EAL domain-like"/>
    <property type="match status" value="1"/>
</dbReference>
<dbReference type="SMART" id="SM00052">
    <property type="entry name" value="EAL"/>
    <property type="match status" value="1"/>
</dbReference>
<organism evidence="3 4">
    <name type="scientific">Lysobacter korlensis</name>
    <dbReference type="NCBI Taxonomy" id="553636"/>
    <lineage>
        <taxon>Bacteria</taxon>
        <taxon>Pseudomonadati</taxon>
        <taxon>Pseudomonadota</taxon>
        <taxon>Gammaproteobacteria</taxon>
        <taxon>Lysobacterales</taxon>
        <taxon>Lysobacteraceae</taxon>
        <taxon>Lysobacter</taxon>
    </lineage>
</organism>
<dbReference type="InterPro" id="IPR043128">
    <property type="entry name" value="Rev_trsase/Diguanyl_cyclase"/>
</dbReference>
<dbReference type="RefSeq" id="WP_386669495.1">
    <property type="nucleotide sequence ID" value="NZ_JBHLTG010000003.1"/>
</dbReference>
<evidence type="ECO:0000313" key="3">
    <source>
        <dbReference type="EMBL" id="MFC0679090.1"/>
    </source>
</evidence>
<proteinExistence type="predicted"/>
<keyword evidence="4" id="KW-1185">Reference proteome</keyword>
<evidence type="ECO:0000259" key="1">
    <source>
        <dbReference type="PROSITE" id="PS50883"/>
    </source>
</evidence>
<dbReference type="InterPro" id="IPR029787">
    <property type="entry name" value="Nucleotide_cyclase"/>
</dbReference>
<dbReference type="Gene3D" id="3.30.70.270">
    <property type="match status" value="1"/>
</dbReference>
<protein>
    <submittedName>
        <fullName evidence="3">Bifunctional diguanylate cyclase/phosphodiesterase</fullName>
    </submittedName>
</protein>
<dbReference type="Pfam" id="PF00990">
    <property type="entry name" value="GGDEF"/>
    <property type="match status" value="1"/>
</dbReference>
<dbReference type="InterPro" id="IPR000160">
    <property type="entry name" value="GGDEF_dom"/>
</dbReference>
<dbReference type="PANTHER" id="PTHR44757">
    <property type="entry name" value="DIGUANYLATE CYCLASE DGCP"/>
    <property type="match status" value="1"/>
</dbReference>
<evidence type="ECO:0000259" key="2">
    <source>
        <dbReference type="PROSITE" id="PS50887"/>
    </source>
</evidence>
<dbReference type="CDD" id="cd01948">
    <property type="entry name" value="EAL"/>
    <property type="match status" value="1"/>
</dbReference>
<dbReference type="PROSITE" id="PS50887">
    <property type="entry name" value="GGDEF"/>
    <property type="match status" value="1"/>
</dbReference>
<dbReference type="InterPro" id="IPR001633">
    <property type="entry name" value="EAL_dom"/>
</dbReference>
<dbReference type="CDD" id="cd01949">
    <property type="entry name" value="GGDEF"/>
    <property type="match status" value="1"/>
</dbReference>
<feature type="domain" description="GGDEF" evidence="2">
    <location>
        <begin position="328"/>
        <end position="460"/>
    </location>
</feature>
<gene>
    <name evidence="3" type="ORF">ACFFGH_14705</name>
</gene>
<dbReference type="InterPro" id="IPR035919">
    <property type="entry name" value="EAL_sf"/>
</dbReference>
<dbReference type="InterPro" id="IPR029016">
    <property type="entry name" value="GAF-like_dom_sf"/>
</dbReference>
<dbReference type="InterPro" id="IPR052155">
    <property type="entry name" value="Biofilm_reg_signaling"/>
</dbReference>
<dbReference type="PANTHER" id="PTHR44757:SF2">
    <property type="entry name" value="BIOFILM ARCHITECTURE MAINTENANCE PROTEIN MBAA"/>
    <property type="match status" value="1"/>
</dbReference>
<evidence type="ECO:0000313" key="4">
    <source>
        <dbReference type="Proteomes" id="UP001589896"/>
    </source>
</evidence>
<feature type="domain" description="EAL" evidence="1">
    <location>
        <begin position="469"/>
        <end position="726"/>
    </location>
</feature>
<dbReference type="Gene3D" id="3.30.450.40">
    <property type="match status" value="1"/>
</dbReference>
<dbReference type="Proteomes" id="UP001589896">
    <property type="component" value="Unassembled WGS sequence"/>
</dbReference>
<sequence>MQRLPEAAALPCGNQSAPEPRYRLRLRVDGHGRVLGVSGDGSPPASLAALVPALDEVALQRLLAAARSVPGGRLRIDASSVEGQPLAVWIEARPSDAAGHRVDLADIDFEPHYRERLEQRLVFERLIASLSTELIHASPAQIDALIEQALGRIGQLFAVDRAYLFRFNVERTTHSNTHEWVEEGVSREASNLQDIPVTHFPWLMQELLAGREVHVPVVEQLPDEAATERAEFTREGIRSVVLVPFGDAALPDGFIGFDSVRRQRHWPSDILLGLRLVGQMFANAFRSREMADRLTRLAFHDPLTGLGNRRFLHERLALSLARVQREDRRLAVILIDLDDFKLVNDSYGHSVGDEILTALAARLTTTMRAGDIVARLGGDEFVVVVDVDDFAMLSQLIERLFAAMAEPVELRGLTFALRLSVGVAIYPDDAIDAESLLRQADAAMYSAKSEGRNRFAFFTPSMTHASRESLRLRHELRLALERDEIRPHYQPRVSLPSMKVIGFEALARWNHPKRGLLLPGQFLGLAQHGGVIGQIDLGGLRHALANLRQWRMTHPDCRVSVNLDAQALQSGKMISQLEDILHEARDLADGIEIEITESSLMRDIEQASQALDRLIAAAPGLHIAIDDFGIGYSSLAYLGRLPVTTLKIDRSFIADLGGANDDSARAIIQSIIGLGHSLGLHIVAEGVETREQADELCELGCREAQGFLFSAALPDDAAARCLDRLPASGNDK</sequence>
<reference evidence="3 4" key="1">
    <citation type="submission" date="2024-09" db="EMBL/GenBank/DDBJ databases">
        <authorList>
            <person name="Sun Q."/>
            <person name="Mori K."/>
        </authorList>
    </citation>
    <scope>NUCLEOTIDE SEQUENCE [LARGE SCALE GENOMIC DNA]</scope>
    <source>
        <strain evidence="3 4">KCTC 23076</strain>
    </source>
</reference>
<accession>A0ABV6RQ35</accession>
<dbReference type="PROSITE" id="PS50883">
    <property type="entry name" value="EAL"/>
    <property type="match status" value="1"/>
</dbReference>
<dbReference type="NCBIfam" id="TIGR00254">
    <property type="entry name" value="GGDEF"/>
    <property type="match status" value="1"/>
</dbReference>
<dbReference type="SUPFAM" id="SSF55073">
    <property type="entry name" value="Nucleotide cyclase"/>
    <property type="match status" value="1"/>
</dbReference>
<comment type="caution">
    <text evidence="3">The sequence shown here is derived from an EMBL/GenBank/DDBJ whole genome shotgun (WGS) entry which is preliminary data.</text>
</comment>
<dbReference type="Pfam" id="PF00563">
    <property type="entry name" value="EAL"/>
    <property type="match status" value="1"/>
</dbReference>
<dbReference type="Gene3D" id="3.20.20.450">
    <property type="entry name" value="EAL domain"/>
    <property type="match status" value="1"/>
</dbReference>